<dbReference type="InterPro" id="IPR020846">
    <property type="entry name" value="MFS_dom"/>
</dbReference>
<feature type="transmembrane region" description="Helical" evidence="2">
    <location>
        <begin position="466"/>
        <end position="491"/>
    </location>
</feature>
<evidence type="ECO:0000313" key="5">
    <source>
        <dbReference type="RefSeq" id="XP_036366583.1"/>
    </source>
</evidence>
<dbReference type="KEGG" id="osn:115221547"/>
<feature type="transmembrane region" description="Helical" evidence="2">
    <location>
        <begin position="503"/>
        <end position="526"/>
    </location>
</feature>
<protein>
    <submittedName>
        <fullName evidence="5">Monocarboxylate transporter 12-like</fullName>
    </submittedName>
</protein>
<dbReference type="Proteomes" id="UP000515154">
    <property type="component" value="Linkage group LG18"/>
</dbReference>
<feature type="transmembrane region" description="Helical" evidence="2">
    <location>
        <begin position="42"/>
        <end position="58"/>
    </location>
</feature>
<feature type="transmembrane region" description="Helical" evidence="2">
    <location>
        <begin position="132"/>
        <end position="152"/>
    </location>
</feature>
<keyword evidence="2" id="KW-0812">Transmembrane</keyword>
<sequence>MLSFHLERSEIAVLMSIFGIWLTIGQLCIGFIVDLLHLNSKIVLVFSQAVVGAIAICIPHCDTYVLLAVALSLIGLTAGFTGSVRLLITTEVTGREKCKEGFSMLNLIIGIVFSVGSPLFGLLYDVTKSLKLVFYISGSCQLLAAACVLIICKFIRKMSFNSVQHETVLKDVESYEKRPVPPDGGWGWVVCFAAASLCFIVNAVTSPSGIFLIGLTRIFDDPVSKLSLIGALLIGLSMLAAPVANMLLVYFSHRTVIILAGLLGFIGAILGAFSTSIDMMIVTYGLIAGVSLGMSFFTGQIIAGFYFEKKRALAIGISNCGGGMGTLVANMLLEYLIDFYGLRGTLLLISGALLNIVVFGSLCRPLQYAYKNVEQKESKASPDGTNRFSVIENQESDSTEIMKQNQMVNKAFVSSDERHITENLSASERNEVKDESIIQEQEVGRRSLTKRCSNIIGFGLLKNINFVLVMISYVFFQIGAITIMYIAPLAVWSFGISQQRSAILMSLLGIFTTVGNIFVGMLVDLLHLRSNNLYIFSMLIFAITIIMMPYCYSFQYIAPVVCIYSVAHGFIVSLRLVLTTESVGIQHSTKAYSFVSVTSGIAGLFTPPLFGLVYDVTGSFLIVFFGAGASTLIGAVLILVIALRNKFSDK</sequence>
<feature type="transmembrane region" description="Helical" evidence="2">
    <location>
        <begin position="533"/>
        <end position="550"/>
    </location>
</feature>
<evidence type="ECO:0000313" key="4">
    <source>
        <dbReference type="Proteomes" id="UP000515154"/>
    </source>
</evidence>
<dbReference type="AlphaFoldDB" id="A0A7E6FG94"/>
<feature type="transmembrane region" description="Helical" evidence="2">
    <location>
        <begin position="12"/>
        <end position="35"/>
    </location>
</feature>
<organism evidence="4 5">
    <name type="scientific">Octopus sinensis</name>
    <name type="common">East Asian common octopus</name>
    <dbReference type="NCBI Taxonomy" id="2607531"/>
    <lineage>
        <taxon>Eukaryota</taxon>
        <taxon>Metazoa</taxon>
        <taxon>Spiralia</taxon>
        <taxon>Lophotrochozoa</taxon>
        <taxon>Mollusca</taxon>
        <taxon>Cephalopoda</taxon>
        <taxon>Coleoidea</taxon>
        <taxon>Octopodiformes</taxon>
        <taxon>Octopoda</taxon>
        <taxon>Incirrata</taxon>
        <taxon>Octopodidae</taxon>
        <taxon>Octopus</taxon>
    </lineage>
</organism>
<feature type="transmembrane region" description="Helical" evidence="2">
    <location>
        <begin position="339"/>
        <end position="362"/>
    </location>
</feature>
<dbReference type="PROSITE" id="PS50850">
    <property type="entry name" value="MFS"/>
    <property type="match status" value="1"/>
</dbReference>
<feature type="transmembrane region" description="Helical" evidence="2">
    <location>
        <begin position="590"/>
        <end position="614"/>
    </location>
</feature>
<feature type="transmembrane region" description="Helical" evidence="2">
    <location>
        <begin position="556"/>
        <end position="578"/>
    </location>
</feature>
<evidence type="ECO:0000259" key="3">
    <source>
        <dbReference type="PROSITE" id="PS50850"/>
    </source>
</evidence>
<feature type="transmembrane region" description="Helical" evidence="2">
    <location>
        <begin position="64"/>
        <end position="88"/>
    </location>
</feature>
<dbReference type="Gene3D" id="1.20.1250.20">
    <property type="entry name" value="MFS general substrate transporter like domains"/>
    <property type="match status" value="2"/>
</dbReference>
<feature type="transmembrane region" description="Helical" evidence="2">
    <location>
        <begin position="226"/>
        <end position="249"/>
    </location>
</feature>
<dbReference type="InterPro" id="IPR011701">
    <property type="entry name" value="MFS"/>
</dbReference>
<dbReference type="InterPro" id="IPR050327">
    <property type="entry name" value="Proton-linked_MCT"/>
</dbReference>
<dbReference type="PANTHER" id="PTHR11360:SF306">
    <property type="entry name" value="RE01051P"/>
    <property type="match status" value="1"/>
</dbReference>
<keyword evidence="2" id="KW-0472">Membrane</keyword>
<dbReference type="SUPFAM" id="SSF103473">
    <property type="entry name" value="MFS general substrate transporter"/>
    <property type="match status" value="2"/>
</dbReference>
<dbReference type="Pfam" id="PF07690">
    <property type="entry name" value="MFS_1"/>
    <property type="match status" value="3"/>
</dbReference>
<feature type="transmembrane region" description="Helical" evidence="2">
    <location>
        <begin position="620"/>
        <end position="643"/>
    </location>
</feature>
<evidence type="ECO:0000256" key="2">
    <source>
        <dbReference type="SAM" id="Phobius"/>
    </source>
</evidence>
<dbReference type="RefSeq" id="XP_036366583.1">
    <property type="nucleotide sequence ID" value="XM_036510690.1"/>
</dbReference>
<keyword evidence="4" id="KW-1185">Reference proteome</keyword>
<gene>
    <name evidence="5" type="primary">LOC115221547</name>
</gene>
<name>A0A7E6FG94_9MOLL</name>
<feature type="transmembrane region" description="Helical" evidence="2">
    <location>
        <begin position="186"/>
        <end position="214"/>
    </location>
</feature>
<dbReference type="PANTHER" id="PTHR11360">
    <property type="entry name" value="MONOCARBOXYLATE TRANSPORTER"/>
    <property type="match status" value="1"/>
</dbReference>
<feature type="transmembrane region" description="Helical" evidence="2">
    <location>
        <begin position="256"/>
        <end position="275"/>
    </location>
</feature>
<keyword evidence="2" id="KW-1133">Transmembrane helix</keyword>
<comment type="subcellular location">
    <subcellularLocation>
        <location evidence="1">Membrane</location>
        <topology evidence="1">Multi-pass membrane protein</topology>
    </subcellularLocation>
</comment>
<dbReference type="GO" id="GO:0016020">
    <property type="term" value="C:membrane"/>
    <property type="evidence" value="ECO:0007669"/>
    <property type="project" value="UniProtKB-SubCell"/>
</dbReference>
<feature type="transmembrane region" description="Helical" evidence="2">
    <location>
        <begin position="313"/>
        <end position="333"/>
    </location>
</feature>
<dbReference type="GO" id="GO:0008028">
    <property type="term" value="F:monocarboxylic acid transmembrane transporter activity"/>
    <property type="evidence" value="ECO:0007669"/>
    <property type="project" value="TreeGrafter"/>
</dbReference>
<feature type="transmembrane region" description="Helical" evidence="2">
    <location>
        <begin position="100"/>
        <end position="120"/>
    </location>
</feature>
<proteinExistence type="predicted"/>
<feature type="transmembrane region" description="Helical" evidence="2">
    <location>
        <begin position="281"/>
        <end position="306"/>
    </location>
</feature>
<evidence type="ECO:0000256" key="1">
    <source>
        <dbReference type="ARBA" id="ARBA00004141"/>
    </source>
</evidence>
<accession>A0A7E6FG94</accession>
<feature type="domain" description="Major facilitator superfamily (MFS) profile" evidence="3">
    <location>
        <begin position="190"/>
        <end position="646"/>
    </location>
</feature>
<reference evidence="5" key="1">
    <citation type="submission" date="2025-08" db="UniProtKB">
        <authorList>
            <consortium name="RefSeq"/>
        </authorList>
    </citation>
    <scope>IDENTIFICATION</scope>
</reference>
<dbReference type="InterPro" id="IPR036259">
    <property type="entry name" value="MFS_trans_sf"/>
</dbReference>